<reference evidence="3" key="1">
    <citation type="journal article" date="2019" name="Int. J. Syst. Evol. Microbiol.">
        <title>The Global Catalogue of Microorganisms (GCM) 10K type strain sequencing project: providing services to taxonomists for standard genome sequencing and annotation.</title>
        <authorList>
            <consortium name="The Broad Institute Genomics Platform"/>
            <consortium name="The Broad Institute Genome Sequencing Center for Infectious Disease"/>
            <person name="Wu L."/>
            <person name="Ma J."/>
        </authorList>
    </citation>
    <scope>NUCLEOTIDE SEQUENCE [LARGE SCALE GENOMIC DNA]</scope>
    <source>
        <strain evidence="3">CGMCC 4.7643</strain>
    </source>
</reference>
<sequence length="195" mass="19867">MLAVAAVALFGLAGCADRPNDLETYYDDPTPTSTPSAAPAPSTSVAPPPSRAVTQRAVDPALALLSDEDVAEEGVHPDTGKASGCLVDAAGAAQRSASWRYASGAVLSHQVSVYAQRRGEEVVAAARCEGRPVTLPAQPGVSAQRAWCVGGTCTVWLAKGNLVSVLSVAASTEARAVDAAKRLLPLVVAKLPAQP</sequence>
<gene>
    <name evidence="2" type="ORF">ACFSYJ_31230</name>
</gene>
<protein>
    <recommendedName>
        <fullName evidence="4">DUF3558 domain-containing protein</fullName>
    </recommendedName>
</protein>
<dbReference type="Proteomes" id="UP001597419">
    <property type="component" value="Unassembled WGS sequence"/>
</dbReference>
<proteinExistence type="predicted"/>
<dbReference type="EMBL" id="JBHUKU010000020">
    <property type="protein sequence ID" value="MFD2463120.1"/>
    <property type="molecule type" value="Genomic_DNA"/>
</dbReference>
<keyword evidence="3" id="KW-1185">Reference proteome</keyword>
<feature type="region of interest" description="Disordered" evidence="1">
    <location>
        <begin position="18"/>
        <end position="51"/>
    </location>
</feature>
<comment type="caution">
    <text evidence="2">The sequence shown here is derived from an EMBL/GenBank/DDBJ whole genome shotgun (WGS) entry which is preliminary data.</text>
</comment>
<organism evidence="2 3">
    <name type="scientific">Amycolatopsis samaneae</name>
    <dbReference type="NCBI Taxonomy" id="664691"/>
    <lineage>
        <taxon>Bacteria</taxon>
        <taxon>Bacillati</taxon>
        <taxon>Actinomycetota</taxon>
        <taxon>Actinomycetes</taxon>
        <taxon>Pseudonocardiales</taxon>
        <taxon>Pseudonocardiaceae</taxon>
        <taxon>Amycolatopsis</taxon>
    </lineage>
</organism>
<name>A0ABW5GQM1_9PSEU</name>
<evidence type="ECO:0000256" key="1">
    <source>
        <dbReference type="SAM" id="MobiDB-lite"/>
    </source>
</evidence>
<evidence type="ECO:0000313" key="2">
    <source>
        <dbReference type="EMBL" id="MFD2463120.1"/>
    </source>
</evidence>
<dbReference type="RefSeq" id="WP_345392361.1">
    <property type="nucleotide sequence ID" value="NZ_BAABHG010000005.1"/>
</dbReference>
<evidence type="ECO:0000313" key="3">
    <source>
        <dbReference type="Proteomes" id="UP001597419"/>
    </source>
</evidence>
<feature type="compositionally biased region" description="Low complexity" evidence="1">
    <location>
        <begin position="29"/>
        <end position="45"/>
    </location>
</feature>
<evidence type="ECO:0008006" key="4">
    <source>
        <dbReference type="Google" id="ProtNLM"/>
    </source>
</evidence>
<accession>A0ABW5GQM1</accession>